<dbReference type="AlphaFoldDB" id="A0A930UW93"/>
<evidence type="ECO:0000313" key="1">
    <source>
        <dbReference type="EMBL" id="MBF4102688.1"/>
    </source>
</evidence>
<protein>
    <submittedName>
        <fullName evidence="1">Uncharacterized protein</fullName>
    </submittedName>
</protein>
<gene>
    <name evidence="1" type="ORF">INT80_08355</name>
</gene>
<dbReference type="EMBL" id="JADION010000021">
    <property type="protein sequence ID" value="MBF4102688.1"/>
    <property type="molecule type" value="Genomic_DNA"/>
</dbReference>
<organism evidence="1">
    <name type="scientific">Gallibacterium anatis</name>
    <dbReference type="NCBI Taxonomy" id="750"/>
    <lineage>
        <taxon>Bacteria</taxon>
        <taxon>Pseudomonadati</taxon>
        <taxon>Pseudomonadota</taxon>
        <taxon>Gammaproteobacteria</taxon>
        <taxon>Pasteurellales</taxon>
        <taxon>Pasteurellaceae</taxon>
        <taxon>Gallibacterium</taxon>
    </lineage>
</organism>
<comment type="caution">
    <text evidence="1">The sequence shown here is derived from an EMBL/GenBank/DDBJ whole genome shotgun (WGS) entry which is preliminary data.</text>
</comment>
<sequence>MFDGDITYFLDALGEYQGSKILDAIAIIGTDFEINSLEYESTYNVYFQFFKGGVDFVFEVKNNKELLKQYSFHRW</sequence>
<reference evidence="1" key="1">
    <citation type="submission" date="2020-11" db="EMBL/GenBank/DDBJ databases">
        <title>Gallibacterium anatis 1637, full genome, WGS.</title>
        <authorList>
            <person name="Laishevtcev A.I."/>
            <person name="Yakimova E.A."/>
            <person name="Petkovich D."/>
            <person name="Stepanova T.V."/>
            <person name="Kalendr R.S."/>
            <person name="Rubalsky E.O."/>
            <person name="Zulkarneev E.R."/>
            <person name="Aleshkin A.V."/>
        </authorList>
    </citation>
    <scope>NUCLEOTIDE SEQUENCE</scope>
    <source>
        <strain evidence="1">1637</strain>
    </source>
</reference>
<proteinExistence type="predicted"/>
<name>A0A930UW93_9PAST</name>
<accession>A0A930UW93</accession>